<dbReference type="Pfam" id="PF00560">
    <property type="entry name" value="LRR_1"/>
    <property type="match status" value="2"/>
</dbReference>
<dbReference type="InterPro" id="IPR036047">
    <property type="entry name" value="F-box-like_dom_sf"/>
</dbReference>
<feature type="domain" description="F-box" evidence="2">
    <location>
        <begin position="10"/>
        <end position="59"/>
    </location>
</feature>
<proteinExistence type="predicted"/>
<evidence type="ECO:0000313" key="4">
    <source>
        <dbReference type="Proteomes" id="UP001465755"/>
    </source>
</evidence>
<evidence type="ECO:0000313" key="3">
    <source>
        <dbReference type="EMBL" id="KAK9806030.1"/>
    </source>
</evidence>
<reference evidence="3 4" key="1">
    <citation type="journal article" date="2024" name="Nat. Commun.">
        <title>Phylogenomics reveals the evolutionary origins of lichenization in chlorophyte algae.</title>
        <authorList>
            <person name="Puginier C."/>
            <person name="Libourel C."/>
            <person name="Otte J."/>
            <person name="Skaloud P."/>
            <person name="Haon M."/>
            <person name="Grisel S."/>
            <person name="Petersen M."/>
            <person name="Berrin J.G."/>
            <person name="Delaux P.M."/>
            <person name="Dal Grande F."/>
            <person name="Keller J."/>
        </authorList>
    </citation>
    <scope>NUCLEOTIDE SEQUENCE [LARGE SCALE GENOMIC DNA]</scope>
    <source>
        <strain evidence="3 4">SAG 2036</strain>
    </source>
</reference>
<dbReference type="InterPro" id="IPR032675">
    <property type="entry name" value="LRR_dom_sf"/>
</dbReference>
<evidence type="ECO:0000256" key="1">
    <source>
        <dbReference type="ARBA" id="ARBA00004430"/>
    </source>
</evidence>
<dbReference type="SUPFAM" id="SSF81383">
    <property type="entry name" value="F-box domain"/>
    <property type="match status" value="1"/>
</dbReference>
<dbReference type="Proteomes" id="UP001465755">
    <property type="component" value="Unassembled WGS sequence"/>
</dbReference>
<keyword evidence="4" id="KW-1185">Reference proteome</keyword>
<dbReference type="GO" id="GO:0005930">
    <property type="term" value="C:axoneme"/>
    <property type="evidence" value="ECO:0007669"/>
    <property type="project" value="UniProtKB-SubCell"/>
</dbReference>
<protein>
    <recommendedName>
        <fullName evidence="2">F-box domain-containing protein</fullName>
    </recommendedName>
</protein>
<dbReference type="Gene3D" id="1.20.1280.50">
    <property type="match status" value="1"/>
</dbReference>
<evidence type="ECO:0000259" key="2">
    <source>
        <dbReference type="PROSITE" id="PS50181"/>
    </source>
</evidence>
<sequence>MPVDKRFRCCADWADLPAELLSEVFSLLPQRDLLQAERCCRSWLSTLRSPQIAGLWGAVQVDLGQLPVVMAPKPSRYDYRYNDDFSLRNEVEMFAPVCRWLKSRVMSGGITSLKLGTKFCLVCAQRLNHDDARPPHCASAQSALIMIMAALESLPLDVQLSIQVTVTGLKHLKMLSTHDRPDESALDGMSSLLRLESLDLNGCHLHDTPIMWEMLPSLQRLKIHHLYSGFEEFPGGAEEFIDILDCLTTLTALDLHNCSIQGLQPILFHSLSNLKEMSLESSYVEDCRLPGTWAQLTRLNLDWNSLTCIPDNLSALTSLVKLQLGWQNADFQIREPMSFLTQMPRLREVYLCNGDRQKWNAESLWFLMQAQLLIDNTPDCQVKLNAQTHRREG</sequence>
<accession>A0AAW1PCL9</accession>
<dbReference type="Pfam" id="PF12937">
    <property type="entry name" value="F-box-like"/>
    <property type="match status" value="1"/>
</dbReference>
<dbReference type="AlphaFoldDB" id="A0AAW1PCL9"/>
<name>A0AAW1PCL9_9CHLO</name>
<dbReference type="InterPro" id="IPR001810">
    <property type="entry name" value="F-box_dom"/>
</dbReference>
<dbReference type="SUPFAM" id="SSF52058">
    <property type="entry name" value="L domain-like"/>
    <property type="match status" value="1"/>
</dbReference>
<dbReference type="PANTHER" id="PTHR45752:SF187">
    <property type="entry name" value="LEUCINE-RICH REPEAT AND IQ DOMAIN-CONTAINING PROTEIN 4"/>
    <property type="match status" value="1"/>
</dbReference>
<comment type="subcellular location">
    <subcellularLocation>
        <location evidence="1">Cytoplasm</location>
        <location evidence="1">Cytoskeleton</location>
        <location evidence="1">Cilium axoneme</location>
    </subcellularLocation>
</comment>
<dbReference type="InterPro" id="IPR050715">
    <property type="entry name" value="LRR-SigEffector_domain"/>
</dbReference>
<dbReference type="EMBL" id="JALJOQ010000039">
    <property type="protein sequence ID" value="KAK9806030.1"/>
    <property type="molecule type" value="Genomic_DNA"/>
</dbReference>
<gene>
    <name evidence="3" type="ORF">WJX73_007073</name>
</gene>
<dbReference type="PROSITE" id="PS50181">
    <property type="entry name" value="FBOX"/>
    <property type="match status" value="1"/>
</dbReference>
<dbReference type="PANTHER" id="PTHR45752">
    <property type="entry name" value="LEUCINE-RICH REPEAT-CONTAINING"/>
    <property type="match status" value="1"/>
</dbReference>
<dbReference type="InterPro" id="IPR001611">
    <property type="entry name" value="Leu-rich_rpt"/>
</dbReference>
<dbReference type="Gene3D" id="3.80.10.10">
    <property type="entry name" value="Ribonuclease Inhibitor"/>
    <property type="match status" value="1"/>
</dbReference>
<comment type="caution">
    <text evidence="3">The sequence shown here is derived from an EMBL/GenBank/DDBJ whole genome shotgun (WGS) entry which is preliminary data.</text>
</comment>
<organism evidence="3 4">
    <name type="scientific">Symbiochloris irregularis</name>
    <dbReference type="NCBI Taxonomy" id="706552"/>
    <lineage>
        <taxon>Eukaryota</taxon>
        <taxon>Viridiplantae</taxon>
        <taxon>Chlorophyta</taxon>
        <taxon>core chlorophytes</taxon>
        <taxon>Trebouxiophyceae</taxon>
        <taxon>Trebouxiales</taxon>
        <taxon>Trebouxiaceae</taxon>
        <taxon>Symbiochloris</taxon>
    </lineage>
</organism>
<dbReference type="PROSITE" id="PS51450">
    <property type="entry name" value="LRR"/>
    <property type="match status" value="1"/>
</dbReference>